<evidence type="ECO:0000256" key="3">
    <source>
        <dbReference type="ARBA" id="ARBA00022763"/>
    </source>
</evidence>
<evidence type="ECO:0000259" key="9">
    <source>
        <dbReference type="Pfam" id="PF07522"/>
    </source>
</evidence>
<organism evidence="10 11">
    <name type="scientific">Allacma fusca</name>
    <dbReference type="NCBI Taxonomy" id="39272"/>
    <lineage>
        <taxon>Eukaryota</taxon>
        <taxon>Metazoa</taxon>
        <taxon>Ecdysozoa</taxon>
        <taxon>Arthropoda</taxon>
        <taxon>Hexapoda</taxon>
        <taxon>Collembola</taxon>
        <taxon>Symphypleona</taxon>
        <taxon>Sminthuridae</taxon>
        <taxon>Allacma</taxon>
    </lineage>
</organism>
<proteinExistence type="inferred from homology"/>
<evidence type="ECO:0000256" key="7">
    <source>
        <dbReference type="ARBA" id="ARBA00078423"/>
    </source>
</evidence>
<comment type="similarity">
    <text evidence="2">Belongs to the DNA repair metallo-beta-lactamase (DRMBL) family.</text>
</comment>
<dbReference type="GO" id="GO:0006303">
    <property type="term" value="P:double-strand break repair via nonhomologous end joining"/>
    <property type="evidence" value="ECO:0007669"/>
    <property type="project" value="TreeGrafter"/>
</dbReference>
<evidence type="ECO:0000256" key="2">
    <source>
        <dbReference type="ARBA" id="ARBA00010304"/>
    </source>
</evidence>
<sequence>MDKKKILFKKKAEPVFTAPAVVDLDSDSDFADFNMKEILTSDSATNTDTDTDSGNNGSGSSSQQREKDKEAWSGIMSKMRQPKLTDEKRQEAQVAWKGLMSTMQKNQNLKGPSTSKSVRRVVKTSKKPLSNPNTKRVKTEVKKSDEIITLDDLDEAGDFGAEDRSIGKSALPVHPLFLNPQGGSKAKGGYDDNGKEDVKPWELLHMDNPWECAGEEEPEIVLLNDSAGPDADTGNAKTKTCPFYKKMPGTKFSVDAFNFGVIPGIDVYLLSHFHSDHYIGLTKKFSKTLICSAPTGNLVKMKLGVAENCIRKLQLNKVYVIQGTEVVLVDANHCPGSVMFILRLPNGTTYLHTGDFRFTPEMLTNKYLQQLRVDSLYLDTTYCDPQYNFPTQTDSISVAIVEIKKHLAYRPRTLIVCGTYCIGKERVFCAVADSIGSKVFCEYEKRRVIKALENQYFIQLLCDKEENCQVHVLSMQKLNVKFLSEYLASRSQSYSNIFAVKPSGWEFSKGPKSGQVGSNLRSFSNNTVTILGVPYSEHSSFSELERFVATVNPVKVQPTVNVGNAAKRTAMTSYIDKWLSYK</sequence>
<dbReference type="Pfam" id="PF07522">
    <property type="entry name" value="DRMBL"/>
    <property type="match status" value="1"/>
</dbReference>
<evidence type="ECO:0000256" key="6">
    <source>
        <dbReference type="ARBA" id="ARBA00069609"/>
    </source>
</evidence>
<name>A0A8J2PUR6_9HEXA</name>
<dbReference type="GO" id="GO:0005634">
    <property type="term" value="C:nucleus"/>
    <property type="evidence" value="ECO:0007669"/>
    <property type="project" value="UniProtKB-SubCell"/>
</dbReference>
<dbReference type="OrthoDB" id="262529at2759"/>
<dbReference type="PANTHER" id="PTHR23240">
    <property type="entry name" value="DNA CROSS-LINK REPAIR PROTEIN PSO2/SNM1-RELATED"/>
    <property type="match status" value="1"/>
</dbReference>
<keyword evidence="4" id="KW-0234">DNA repair</keyword>
<dbReference type="Proteomes" id="UP000708208">
    <property type="component" value="Unassembled WGS sequence"/>
</dbReference>
<dbReference type="CDD" id="cd16273">
    <property type="entry name" value="SNM1A-1C-like_MBL-fold"/>
    <property type="match status" value="1"/>
</dbReference>
<evidence type="ECO:0000256" key="4">
    <source>
        <dbReference type="ARBA" id="ARBA00023204"/>
    </source>
</evidence>
<evidence type="ECO:0000313" key="10">
    <source>
        <dbReference type="EMBL" id="CAG7833714.1"/>
    </source>
</evidence>
<evidence type="ECO:0000256" key="8">
    <source>
        <dbReference type="SAM" id="MobiDB-lite"/>
    </source>
</evidence>
<keyword evidence="11" id="KW-1185">Reference proteome</keyword>
<comment type="caution">
    <text evidence="10">The sequence shown here is derived from an EMBL/GenBank/DDBJ whole genome shotgun (WGS) entry which is preliminary data.</text>
</comment>
<dbReference type="FunFam" id="3.60.15.10:FF:000010">
    <property type="entry name" value="DNA cross-link repair 1A"/>
    <property type="match status" value="1"/>
</dbReference>
<feature type="region of interest" description="Disordered" evidence="8">
    <location>
        <begin position="38"/>
        <end position="140"/>
    </location>
</feature>
<dbReference type="InterPro" id="IPR011084">
    <property type="entry name" value="DRMBL"/>
</dbReference>
<dbReference type="GO" id="GO:0003684">
    <property type="term" value="F:damaged DNA binding"/>
    <property type="evidence" value="ECO:0007669"/>
    <property type="project" value="TreeGrafter"/>
</dbReference>
<dbReference type="PANTHER" id="PTHR23240:SF6">
    <property type="entry name" value="DNA CROSS-LINK REPAIR 1A PROTEIN"/>
    <property type="match status" value="1"/>
</dbReference>
<accession>A0A8J2PUR6</accession>
<dbReference type="FunFam" id="3.40.50.12650:FF:000001">
    <property type="entry name" value="DNA cross-link repair 1A"/>
    <property type="match status" value="1"/>
</dbReference>
<evidence type="ECO:0000313" key="11">
    <source>
        <dbReference type="Proteomes" id="UP000708208"/>
    </source>
</evidence>
<reference evidence="10" key="1">
    <citation type="submission" date="2021-06" db="EMBL/GenBank/DDBJ databases">
        <authorList>
            <person name="Hodson N. C."/>
            <person name="Mongue J. A."/>
            <person name="Jaron S. K."/>
        </authorList>
    </citation>
    <scope>NUCLEOTIDE SEQUENCE</scope>
</reference>
<protein>
    <recommendedName>
        <fullName evidence="6">DNA cross-link repair 1A protein</fullName>
    </recommendedName>
    <alternativeName>
        <fullName evidence="7">SNM1 homolog A</fullName>
    </alternativeName>
</protein>
<keyword evidence="3" id="KW-0227">DNA damage</keyword>
<keyword evidence="5" id="KW-0539">Nucleus</keyword>
<gene>
    <name evidence="10" type="ORF">AFUS01_LOCUS43307</name>
</gene>
<feature type="compositionally biased region" description="Low complexity" evidence="8">
    <location>
        <begin position="40"/>
        <end position="62"/>
    </location>
</feature>
<feature type="domain" description="DNA repair metallo-beta-lactamase" evidence="9">
    <location>
        <begin position="459"/>
        <end position="564"/>
    </location>
</feature>
<feature type="compositionally biased region" description="Basic residues" evidence="8">
    <location>
        <begin position="117"/>
        <end position="126"/>
    </location>
</feature>
<evidence type="ECO:0000256" key="1">
    <source>
        <dbReference type="ARBA" id="ARBA00004123"/>
    </source>
</evidence>
<dbReference type="AlphaFoldDB" id="A0A8J2PUR6"/>
<dbReference type="GO" id="GO:0035312">
    <property type="term" value="F:5'-3' DNA exonuclease activity"/>
    <property type="evidence" value="ECO:0007669"/>
    <property type="project" value="TreeGrafter"/>
</dbReference>
<dbReference type="EMBL" id="CAJVCH010569993">
    <property type="protein sequence ID" value="CAG7833714.1"/>
    <property type="molecule type" value="Genomic_DNA"/>
</dbReference>
<feature type="compositionally biased region" description="Polar residues" evidence="8">
    <location>
        <begin position="101"/>
        <end position="112"/>
    </location>
</feature>
<evidence type="ECO:0000256" key="5">
    <source>
        <dbReference type="ARBA" id="ARBA00023242"/>
    </source>
</evidence>
<comment type="subcellular location">
    <subcellularLocation>
        <location evidence="1">Nucleus</location>
    </subcellularLocation>
</comment>
<dbReference type="GO" id="GO:0036297">
    <property type="term" value="P:interstrand cross-link repair"/>
    <property type="evidence" value="ECO:0007669"/>
    <property type="project" value="TreeGrafter"/>
</dbReference>